<evidence type="ECO:0000259" key="13">
    <source>
        <dbReference type="PROSITE" id="PS50011"/>
    </source>
</evidence>
<evidence type="ECO:0000256" key="6">
    <source>
        <dbReference type="ARBA" id="ARBA00022777"/>
    </source>
</evidence>
<dbReference type="PROSITE" id="PS50011">
    <property type="entry name" value="PROTEIN_KINASE_DOM"/>
    <property type="match status" value="1"/>
</dbReference>
<dbReference type="InterPro" id="IPR008271">
    <property type="entry name" value="Ser/Thr_kinase_AS"/>
</dbReference>
<name>A0AAN6HAE7_9PEZI</name>
<dbReference type="InterPro" id="IPR017441">
    <property type="entry name" value="Protein_kinase_ATP_BS"/>
</dbReference>
<keyword evidence="7 10" id="KW-0067">ATP-binding</keyword>
<proteinExistence type="inferred from homology"/>
<evidence type="ECO:0000313" key="15">
    <source>
        <dbReference type="Proteomes" id="UP001175353"/>
    </source>
</evidence>
<dbReference type="SMART" id="SM00220">
    <property type="entry name" value="S_TKc"/>
    <property type="match status" value="1"/>
</dbReference>
<dbReference type="PROSITE" id="PS00108">
    <property type="entry name" value="PROTEIN_KINASE_ST"/>
    <property type="match status" value="1"/>
</dbReference>
<dbReference type="Gene3D" id="1.10.510.10">
    <property type="entry name" value="Transferase(Phosphotransferase) domain 1"/>
    <property type="match status" value="1"/>
</dbReference>
<dbReference type="InterPro" id="IPR050629">
    <property type="entry name" value="STE20/SPS1-PAK"/>
</dbReference>
<keyword evidence="4" id="KW-0808">Transferase</keyword>
<comment type="caution">
    <text evidence="14">The sequence shown here is derived from an EMBL/GenBank/DDBJ whole genome shotgun (WGS) entry which is preliminary data.</text>
</comment>
<evidence type="ECO:0000256" key="10">
    <source>
        <dbReference type="PROSITE-ProRule" id="PRU10141"/>
    </source>
</evidence>
<evidence type="ECO:0000256" key="7">
    <source>
        <dbReference type="ARBA" id="ARBA00022840"/>
    </source>
</evidence>
<dbReference type="AlphaFoldDB" id="A0AAN6HAE7"/>
<dbReference type="InterPro" id="IPR011009">
    <property type="entry name" value="Kinase-like_dom_sf"/>
</dbReference>
<accession>A0AAN6HAE7</accession>
<sequence>MSRDYAKQKRKASSKSSSFSDEATSPRDSLPLLLRTTTTSSTNPTPSVPSTPSQSFSPHFSYASYNETGDGDLLPTVSQLSSQPPSRQPSRRNSSFSETGVLEKDHTSKLTKFWESVYGRDDCALLPSIAEHPVSQSPSPAATSFGEKLKRIFRNAVKMDANRLAPGSFEGPNRQRQIQDARDMYMTVVRNAERSQSEVPPYEFLELIGKGGYGRVYKCKHRGTGALVAVKIINIDDADFQEHVLDKDNTISSFQKEVAILQQLKDNNAKNINIIHDAFDMHNQLWIVSDYCTGGSLRTLMRANPRKGFEEQYIIPVARELAIAIKSVHDIGVIHRDIKCANVYVNEEGDIQLGDFGIVGDVDDGSSKRRTIVGTPHYLPREMHTAQSHQTDEAYGTEIDIWSFGITVYEMATGLPPYTHIPPDRLAEATVNAPRLEGVEYSDRLREFVAFCLNGDPKRRPSAGEVLRHPYIANTEQKYPTRGL</sequence>
<evidence type="ECO:0000256" key="9">
    <source>
        <dbReference type="ARBA" id="ARBA00048679"/>
    </source>
</evidence>
<comment type="catalytic activity">
    <reaction evidence="9">
        <text>L-seryl-[protein] + ATP = O-phospho-L-seryl-[protein] + ADP + H(+)</text>
        <dbReference type="Rhea" id="RHEA:17989"/>
        <dbReference type="Rhea" id="RHEA-COMP:9863"/>
        <dbReference type="Rhea" id="RHEA-COMP:11604"/>
        <dbReference type="ChEBI" id="CHEBI:15378"/>
        <dbReference type="ChEBI" id="CHEBI:29999"/>
        <dbReference type="ChEBI" id="CHEBI:30616"/>
        <dbReference type="ChEBI" id="CHEBI:83421"/>
        <dbReference type="ChEBI" id="CHEBI:456216"/>
        <dbReference type="EC" id="2.7.11.1"/>
    </reaction>
</comment>
<evidence type="ECO:0000256" key="2">
    <source>
        <dbReference type="ARBA" id="ARBA00012513"/>
    </source>
</evidence>
<dbReference type="Pfam" id="PF00069">
    <property type="entry name" value="Pkinase"/>
    <property type="match status" value="1"/>
</dbReference>
<feature type="binding site" evidence="10">
    <location>
        <position position="231"/>
    </location>
    <ligand>
        <name>ATP</name>
        <dbReference type="ChEBI" id="CHEBI:30616"/>
    </ligand>
</feature>
<evidence type="ECO:0000256" key="1">
    <source>
        <dbReference type="ARBA" id="ARBA00008874"/>
    </source>
</evidence>
<dbReference type="InterPro" id="IPR000719">
    <property type="entry name" value="Prot_kinase_dom"/>
</dbReference>
<comment type="similarity">
    <text evidence="1">Belongs to the protein kinase superfamily. STE Ser/Thr protein kinase family. STE20 subfamily.</text>
</comment>
<evidence type="ECO:0000256" key="3">
    <source>
        <dbReference type="ARBA" id="ARBA00022527"/>
    </source>
</evidence>
<dbReference type="SUPFAM" id="SSF56112">
    <property type="entry name" value="Protein kinase-like (PK-like)"/>
    <property type="match status" value="1"/>
</dbReference>
<dbReference type="GO" id="GO:0005524">
    <property type="term" value="F:ATP binding"/>
    <property type="evidence" value="ECO:0007669"/>
    <property type="project" value="UniProtKB-UniRule"/>
</dbReference>
<dbReference type="GO" id="GO:0004674">
    <property type="term" value="F:protein serine/threonine kinase activity"/>
    <property type="evidence" value="ECO:0007669"/>
    <property type="project" value="UniProtKB-KW"/>
</dbReference>
<keyword evidence="6" id="KW-0418">Kinase</keyword>
<gene>
    <name evidence="14" type="ORF">LTR91_022636</name>
</gene>
<comment type="catalytic activity">
    <reaction evidence="8">
        <text>L-threonyl-[protein] + ATP = O-phospho-L-threonyl-[protein] + ADP + H(+)</text>
        <dbReference type="Rhea" id="RHEA:46608"/>
        <dbReference type="Rhea" id="RHEA-COMP:11060"/>
        <dbReference type="Rhea" id="RHEA-COMP:11605"/>
        <dbReference type="ChEBI" id="CHEBI:15378"/>
        <dbReference type="ChEBI" id="CHEBI:30013"/>
        <dbReference type="ChEBI" id="CHEBI:30616"/>
        <dbReference type="ChEBI" id="CHEBI:61977"/>
        <dbReference type="ChEBI" id="CHEBI:456216"/>
        <dbReference type="EC" id="2.7.11.1"/>
    </reaction>
</comment>
<dbReference type="GO" id="GO:0005737">
    <property type="term" value="C:cytoplasm"/>
    <property type="evidence" value="ECO:0007669"/>
    <property type="project" value="TreeGrafter"/>
</dbReference>
<dbReference type="PROSITE" id="PS00107">
    <property type="entry name" value="PROTEIN_KINASE_ATP"/>
    <property type="match status" value="1"/>
</dbReference>
<keyword evidence="15" id="KW-1185">Reference proteome</keyword>
<organism evidence="14 15">
    <name type="scientific">Friedmanniomyces endolithicus</name>
    <dbReference type="NCBI Taxonomy" id="329885"/>
    <lineage>
        <taxon>Eukaryota</taxon>
        <taxon>Fungi</taxon>
        <taxon>Dikarya</taxon>
        <taxon>Ascomycota</taxon>
        <taxon>Pezizomycotina</taxon>
        <taxon>Dothideomycetes</taxon>
        <taxon>Dothideomycetidae</taxon>
        <taxon>Mycosphaerellales</taxon>
        <taxon>Teratosphaeriaceae</taxon>
        <taxon>Friedmanniomyces</taxon>
    </lineage>
</organism>
<reference evidence="14" key="1">
    <citation type="submission" date="2023-06" db="EMBL/GenBank/DDBJ databases">
        <title>Black Yeasts Isolated from many extreme environments.</title>
        <authorList>
            <person name="Coleine C."/>
            <person name="Stajich J.E."/>
            <person name="Selbmann L."/>
        </authorList>
    </citation>
    <scope>NUCLEOTIDE SEQUENCE</scope>
    <source>
        <strain evidence="14">CCFEE 5200</strain>
    </source>
</reference>
<feature type="domain" description="Protein kinase" evidence="13">
    <location>
        <begin position="202"/>
        <end position="472"/>
    </location>
</feature>
<evidence type="ECO:0000256" key="4">
    <source>
        <dbReference type="ARBA" id="ARBA00022679"/>
    </source>
</evidence>
<evidence type="ECO:0000256" key="5">
    <source>
        <dbReference type="ARBA" id="ARBA00022741"/>
    </source>
</evidence>
<dbReference type="PANTHER" id="PTHR48012:SF10">
    <property type="entry name" value="FI20177P1"/>
    <property type="match status" value="1"/>
</dbReference>
<evidence type="ECO:0000256" key="8">
    <source>
        <dbReference type="ARBA" id="ARBA00047899"/>
    </source>
</evidence>
<feature type="compositionally biased region" description="Low complexity" evidence="12">
    <location>
        <begin position="14"/>
        <end position="58"/>
    </location>
</feature>
<dbReference type="Proteomes" id="UP001175353">
    <property type="component" value="Unassembled WGS sequence"/>
</dbReference>
<feature type="region of interest" description="Disordered" evidence="12">
    <location>
        <begin position="1"/>
        <end position="102"/>
    </location>
</feature>
<feature type="non-terminal residue" evidence="14">
    <location>
        <position position="484"/>
    </location>
</feature>
<evidence type="ECO:0000256" key="12">
    <source>
        <dbReference type="SAM" id="MobiDB-lite"/>
    </source>
</evidence>
<keyword evidence="5 10" id="KW-0547">Nucleotide-binding</keyword>
<dbReference type="EC" id="2.7.11.1" evidence="2"/>
<keyword evidence="3 11" id="KW-0723">Serine/threonine-protein kinase</keyword>
<evidence type="ECO:0000313" key="14">
    <source>
        <dbReference type="EMBL" id="KAK0955879.1"/>
    </source>
</evidence>
<evidence type="ECO:0000256" key="11">
    <source>
        <dbReference type="RuleBase" id="RU000304"/>
    </source>
</evidence>
<protein>
    <recommendedName>
        <fullName evidence="2">non-specific serine/threonine protein kinase</fullName>
        <ecNumber evidence="2">2.7.11.1</ecNumber>
    </recommendedName>
</protein>
<dbReference type="PANTHER" id="PTHR48012">
    <property type="entry name" value="STERILE20-LIKE KINASE, ISOFORM B-RELATED"/>
    <property type="match status" value="1"/>
</dbReference>
<dbReference type="EMBL" id="JAUJLE010000454">
    <property type="protein sequence ID" value="KAK0955879.1"/>
    <property type="molecule type" value="Genomic_DNA"/>
</dbReference>